<dbReference type="AlphaFoldDB" id="A0A8J7LU35"/>
<organism evidence="3 4">
    <name type="scientific">Geomesophilobacter sediminis</name>
    <dbReference type="NCBI Taxonomy" id="2798584"/>
    <lineage>
        <taxon>Bacteria</taxon>
        <taxon>Pseudomonadati</taxon>
        <taxon>Thermodesulfobacteriota</taxon>
        <taxon>Desulfuromonadia</taxon>
        <taxon>Geobacterales</taxon>
        <taxon>Geobacteraceae</taxon>
        <taxon>Geomesophilobacter</taxon>
    </lineage>
</organism>
<gene>
    <name evidence="3" type="ORF">JFN93_01275</name>
</gene>
<sequence length="254" mass="27235">MRRFEMMMAVLGVVVLIGVQSAQATTFGFSDIYYLGNKTAYSTDFPGATGSTGNSNSQGWYQETNPSPITITKLSNGSAAPGEYVEGTNQELALFGWQGANSNSKLGPMGSVFNLNNPTYGTNTYFRYTVGGATTPFTFNGFDLRGPFSSANLAFTLQGYLGGKLVDSALLNVTGNTFETFNENWRNVDTIEIVSTSSLPVNWGSGTLYMDNVRINDSVPAPVPEPSTVALLSAGLFSLAIFGKRRRNVLVQSA</sequence>
<evidence type="ECO:0000259" key="2">
    <source>
        <dbReference type="Pfam" id="PF07589"/>
    </source>
</evidence>
<keyword evidence="4" id="KW-1185">Reference proteome</keyword>
<evidence type="ECO:0000256" key="1">
    <source>
        <dbReference type="SAM" id="SignalP"/>
    </source>
</evidence>
<accession>A0A8J7LU35</accession>
<protein>
    <submittedName>
        <fullName evidence="3">PEP-CTERM sorting domain-containing protein</fullName>
    </submittedName>
</protein>
<feature type="domain" description="Ice-binding protein C-terminal" evidence="2">
    <location>
        <begin position="222"/>
        <end position="246"/>
    </location>
</feature>
<feature type="chain" id="PRO_5035199262" evidence="1">
    <location>
        <begin position="25"/>
        <end position="254"/>
    </location>
</feature>
<dbReference type="EMBL" id="JAEMHM010000001">
    <property type="protein sequence ID" value="MBJ6723325.1"/>
    <property type="molecule type" value="Genomic_DNA"/>
</dbReference>
<dbReference type="InterPro" id="IPR013424">
    <property type="entry name" value="Ice-binding_C"/>
</dbReference>
<dbReference type="NCBIfam" id="TIGR02595">
    <property type="entry name" value="PEP_CTERM"/>
    <property type="match status" value="1"/>
</dbReference>
<dbReference type="Pfam" id="PF07589">
    <property type="entry name" value="PEP-CTERM"/>
    <property type="match status" value="1"/>
</dbReference>
<evidence type="ECO:0000313" key="3">
    <source>
        <dbReference type="EMBL" id="MBJ6723325.1"/>
    </source>
</evidence>
<dbReference type="RefSeq" id="WP_199382162.1">
    <property type="nucleotide sequence ID" value="NZ_JAEMHM010000001.1"/>
</dbReference>
<reference evidence="3" key="1">
    <citation type="submission" date="2020-12" db="EMBL/GenBank/DDBJ databases">
        <title>Geomonas sp. Red875, isolated from river sediment.</title>
        <authorList>
            <person name="Xu Z."/>
            <person name="Zhang Z."/>
            <person name="Masuda Y."/>
            <person name="Itoh H."/>
            <person name="Senoo K."/>
        </authorList>
    </citation>
    <scope>NUCLEOTIDE SEQUENCE</scope>
    <source>
        <strain evidence="3">Red875</strain>
    </source>
</reference>
<dbReference type="Proteomes" id="UP000636888">
    <property type="component" value="Unassembled WGS sequence"/>
</dbReference>
<name>A0A8J7LU35_9BACT</name>
<proteinExistence type="predicted"/>
<comment type="caution">
    <text evidence="3">The sequence shown here is derived from an EMBL/GenBank/DDBJ whole genome shotgun (WGS) entry which is preliminary data.</text>
</comment>
<evidence type="ECO:0000313" key="4">
    <source>
        <dbReference type="Proteomes" id="UP000636888"/>
    </source>
</evidence>
<keyword evidence="1" id="KW-0732">Signal</keyword>
<feature type="signal peptide" evidence="1">
    <location>
        <begin position="1"/>
        <end position="24"/>
    </location>
</feature>